<accession>A0AC35TJG3</accession>
<organism evidence="1 2">
    <name type="scientific">Rhabditophanes sp. KR3021</name>
    <dbReference type="NCBI Taxonomy" id="114890"/>
    <lineage>
        <taxon>Eukaryota</taxon>
        <taxon>Metazoa</taxon>
        <taxon>Ecdysozoa</taxon>
        <taxon>Nematoda</taxon>
        <taxon>Chromadorea</taxon>
        <taxon>Rhabditida</taxon>
        <taxon>Tylenchina</taxon>
        <taxon>Panagrolaimomorpha</taxon>
        <taxon>Strongyloidoidea</taxon>
        <taxon>Alloionematidae</taxon>
        <taxon>Rhabditophanes</taxon>
    </lineage>
</organism>
<sequence>MGVPAFFRWLSRKYPSIVSDVVEEFPTEIDGTRIPIDCTKPNQNFQEFDNLYLDMNGIIHPCSHPDDRPAPESEDEIFVLIFEYIDRLMAIIRPRRVLYMAVDGVAPRAKMNQQRSRRFRGAKEVIDKQREIEAVRERLIGQGIPVPPKKEKQDWFDRNCITPGTEFMERLSKALSYYIARKLKSDPSWANISVILSDASVPGEGEHKIMDFVRKQRASEGHDPNTSHCLCGADADLIMLGLATHEINFNIIREEFVPGAPRPCDLCNKIGHELKDCDGGLMQSTSSNGLPPRKTNFIFIRIPILREYLERELMMENSSFKFNLERAIDDWVFMCFLVGNDFLPHLPALEIREGAIDMLVRQYKNMIEKCNGNLTDNGEVNMERMALILDDLGNEEDEIFRRRRVNESRFKAKRKAMKRKHAPENEGTSVNRNNSKQFFQFNRNHGQQFGADQIQAYMEKTEKESIKTTEMRLLSVLMPAKTPKLTEPIKIIPAQNAWKQYETDSEPEDNIKFHEGGWKDRYYQEKFGVEFSDTSERFRRVVAQAYMEGMCWVLRYYYRGCVSWDWFYPYHYAPFASDFDEIANYEAVFPSTTTPFKPLQQLMGVFPAASSLNVPECWRRLMSESDSEIYDFYPLDFAIDLNGHKFAWMGVALLPFVDQERLLDCLNSNMDGLTEDEKRRNIRGENILFVSNKHPAFKHLSSIYESNLDNTWTSINKYLTNGMNGLIGRKEDSVLPGKPFYSPIKAEICQDFTNSCAMTLLRDPAFEDQYAYPTYILEGSVAPEKIFLEYESKGGGGYNNSRSMNSSGNFKRFRGNSFGGNFHRGNQRNYQNNN</sequence>
<reference evidence="2" key="1">
    <citation type="submission" date="2016-11" db="UniProtKB">
        <authorList>
            <consortium name="WormBaseParasite"/>
        </authorList>
    </citation>
    <scope>IDENTIFICATION</scope>
    <source>
        <strain evidence="2">KR3021</strain>
    </source>
</reference>
<evidence type="ECO:0000313" key="2">
    <source>
        <dbReference type="WBParaSite" id="RSKR_0000124200.1"/>
    </source>
</evidence>
<proteinExistence type="predicted"/>
<protein>
    <submittedName>
        <fullName evidence="2">5'-3' exoribonuclease</fullName>
    </submittedName>
</protein>
<dbReference type="WBParaSite" id="RSKR_0000124200.1">
    <property type="protein sequence ID" value="RSKR_0000124200.1"/>
    <property type="gene ID" value="RSKR_0000124200"/>
</dbReference>
<dbReference type="Proteomes" id="UP000095286">
    <property type="component" value="Unplaced"/>
</dbReference>
<evidence type="ECO:0000313" key="1">
    <source>
        <dbReference type="Proteomes" id="UP000095286"/>
    </source>
</evidence>
<name>A0AC35TJG3_9BILA</name>